<keyword evidence="3" id="KW-0813">Transport</keyword>
<comment type="subcellular location">
    <subcellularLocation>
        <location evidence="1">Cell envelope</location>
    </subcellularLocation>
</comment>
<dbReference type="NCBIfam" id="NF037995">
    <property type="entry name" value="TRAP_S1"/>
    <property type="match status" value="1"/>
</dbReference>
<dbReference type="OrthoDB" id="9794826at2"/>
<comment type="similarity">
    <text evidence="2">Belongs to the bacterial solute-binding protein 7 family.</text>
</comment>
<protein>
    <submittedName>
        <fullName evidence="5">TRAP dicarboxylate family transporter subunit DctP</fullName>
    </submittedName>
</protein>
<evidence type="ECO:0000256" key="2">
    <source>
        <dbReference type="ARBA" id="ARBA00009023"/>
    </source>
</evidence>
<accession>A0A158DYT6</accession>
<keyword evidence="4" id="KW-0732">Signal</keyword>
<dbReference type="Pfam" id="PF03480">
    <property type="entry name" value="DctP"/>
    <property type="match status" value="1"/>
</dbReference>
<evidence type="ECO:0000256" key="3">
    <source>
        <dbReference type="ARBA" id="ARBA00022448"/>
    </source>
</evidence>
<dbReference type="PANTHER" id="PTHR33376:SF4">
    <property type="entry name" value="SIALIC ACID-BINDING PERIPLASMIC PROTEIN SIAP"/>
    <property type="match status" value="1"/>
</dbReference>
<dbReference type="InterPro" id="IPR018389">
    <property type="entry name" value="DctP_fam"/>
</dbReference>
<organism evidence="5 6">
    <name type="scientific">Caballeronia temeraria</name>
    <dbReference type="NCBI Taxonomy" id="1777137"/>
    <lineage>
        <taxon>Bacteria</taxon>
        <taxon>Pseudomonadati</taxon>
        <taxon>Pseudomonadota</taxon>
        <taxon>Betaproteobacteria</taxon>
        <taxon>Burkholderiales</taxon>
        <taxon>Burkholderiaceae</taxon>
        <taxon>Caballeronia</taxon>
    </lineage>
</organism>
<dbReference type="Gene3D" id="3.40.190.170">
    <property type="entry name" value="Bacterial extracellular solute-binding protein, family 7"/>
    <property type="match status" value="1"/>
</dbReference>
<sequence>MQSATRRSFLKTVSAATAAGAMTGWSGRASAAEFRLKYANFQPITHPMTVRVKEMAQKIREESNGRIELQVFPNAQLGSDVSMFSQLRAGSIDFLTYSPLSLGVMVPDAQISGVGFAFPNYDAVWKAMDGDLGAYVRQKIAATPLFAFENIFDGGYRQITTSTRQIMQPDQLKDLKIRVPSSPLWTSVFRAFGASPTTLSLEEVYSALQTHVVDGQENPLVLIDTTRFYEVQKYCALTNHMWDGFWFLGNTANFKKLPPDMQEIVRRNVNAAALKERADVKALNDSLVTQLKGRGLQFNEVDHAAFRDRLKSAGFYADWKKRFGDTLWAKLEQYAGRIG</sequence>
<dbReference type="PIRSF" id="PIRSF006470">
    <property type="entry name" value="DctB"/>
    <property type="match status" value="1"/>
</dbReference>
<reference evidence="6" key="1">
    <citation type="submission" date="2016-01" db="EMBL/GenBank/DDBJ databases">
        <authorList>
            <person name="Peeters Charlotte."/>
        </authorList>
    </citation>
    <scope>NUCLEOTIDE SEQUENCE [LARGE SCALE GENOMIC DNA]</scope>
</reference>
<evidence type="ECO:0000256" key="4">
    <source>
        <dbReference type="ARBA" id="ARBA00022729"/>
    </source>
</evidence>
<dbReference type="Proteomes" id="UP000054624">
    <property type="component" value="Unassembled WGS sequence"/>
</dbReference>
<dbReference type="InterPro" id="IPR006311">
    <property type="entry name" value="TAT_signal"/>
</dbReference>
<dbReference type="InterPro" id="IPR004682">
    <property type="entry name" value="TRAP_DctP"/>
</dbReference>
<dbReference type="NCBIfam" id="TIGR00787">
    <property type="entry name" value="dctP"/>
    <property type="match status" value="1"/>
</dbReference>
<proteinExistence type="inferred from homology"/>
<dbReference type="InterPro" id="IPR038404">
    <property type="entry name" value="TRAP_DctP_sf"/>
</dbReference>
<dbReference type="EMBL" id="FCOI02000058">
    <property type="protein sequence ID" value="SAK98857.1"/>
    <property type="molecule type" value="Genomic_DNA"/>
</dbReference>
<dbReference type="STRING" id="1777137.AWB76_07600"/>
<dbReference type="PROSITE" id="PS51318">
    <property type="entry name" value="TAT"/>
    <property type="match status" value="1"/>
</dbReference>
<dbReference type="AlphaFoldDB" id="A0A158DYT6"/>
<dbReference type="NCBIfam" id="TIGR01409">
    <property type="entry name" value="TAT_signal_seq"/>
    <property type="match status" value="1"/>
</dbReference>
<dbReference type="RefSeq" id="WP_061165098.1">
    <property type="nucleotide sequence ID" value="NZ_FCOI02000058.1"/>
</dbReference>
<dbReference type="CDD" id="cd13603">
    <property type="entry name" value="PBP2_TRAP_Siap_TeaA_like"/>
    <property type="match status" value="1"/>
</dbReference>
<keyword evidence="6" id="KW-1185">Reference proteome</keyword>
<dbReference type="PANTHER" id="PTHR33376">
    <property type="match status" value="1"/>
</dbReference>
<name>A0A158DYT6_9BURK</name>
<evidence type="ECO:0000313" key="5">
    <source>
        <dbReference type="EMBL" id="SAK98857.1"/>
    </source>
</evidence>
<dbReference type="GO" id="GO:0030288">
    <property type="term" value="C:outer membrane-bounded periplasmic space"/>
    <property type="evidence" value="ECO:0007669"/>
    <property type="project" value="InterPro"/>
</dbReference>
<evidence type="ECO:0000256" key="1">
    <source>
        <dbReference type="ARBA" id="ARBA00004196"/>
    </source>
</evidence>
<gene>
    <name evidence="5" type="ORF">AWB76_07600</name>
</gene>
<evidence type="ECO:0000313" key="6">
    <source>
        <dbReference type="Proteomes" id="UP000054624"/>
    </source>
</evidence>
<dbReference type="GO" id="GO:0055085">
    <property type="term" value="P:transmembrane transport"/>
    <property type="evidence" value="ECO:0007669"/>
    <property type="project" value="InterPro"/>
</dbReference>
<dbReference type="InterPro" id="IPR019546">
    <property type="entry name" value="TAT_signal_bac_arc"/>
</dbReference>